<organism evidence="1 2">
    <name type="scientific">Lupinus albus</name>
    <name type="common">White lupine</name>
    <name type="synonym">Lupinus termis</name>
    <dbReference type="NCBI Taxonomy" id="3870"/>
    <lineage>
        <taxon>Eukaryota</taxon>
        <taxon>Viridiplantae</taxon>
        <taxon>Streptophyta</taxon>
        <taxon>Embryophyta</taxon>
        <taxon>Tracheophyta</taxon>
        <taxon>Spermatophyta</taxon>
        <taxon>Magnoliopsida</taxon>
        <taxon>eudicotyledons</taxon>
        <taxon>Gunneridae</taxon>
        <taxon>Pentapetalae</taxon>
        <taxon>rosids</taxon>
        <taxon>fabids</taxon>
        <taxon>Fabales</taxon>
        <taxon>Fabaceae</taxon>
        <taxon>Papilionoideae</taxon>
        <taxon>50 kb inversion clade</taxon>
        <taxon>genistoids sensu lato</taxon>
        <taxon>core genistoids</taxon>
        <taxon>Genisteae</taxon>
        <taxon>Lupinus</taxon>
    </lineage>
</organism>
<proteinExistence type="predicted"/>
<evidence type="ECO:0000313" key="1">
    <source>
        <dbReference type="EMBL" id="KAE9604404.1"/>
    </source>
</evidence>
<keyword evidence="2" id="KW-1185">Reference proteome</keyword>
<reference evidence="2" key="1">
    <citation type="journal article" date="2020" name="Nat. Commun.">
        <title>Genome sequence of the cluster root forming white lupin.</title>
        <authorList>
            <person name="Hufnagel B."/>
            <person name="Marques A."/>
            <person name="Soriano A."/>
            <person name="Marques L."/>
            <person name="Divol F."/>
            <person name="Doumas P."/>
            <person name="Sallet E."/>
            <person name="Mancinotti D."/>
            <person name="Carrere S."/>
            <person name="Marande W."/>
            <person name="Arribat S."/>
            <person name="Keller J."/>
            <person name="Huneau C."/>
            <person name="Blein T."/>
            <person name="Aime D."/>
            <person name="Laguerre M."/>
            <person name="Taylor J."/>
            <person name="Schubert V."/>
            <person name="Nelson M."/>
            <person name="Geu-Flores F."/>
            <person name="Crespi M."/>
            <person name="Gallardo-Guerrero K."/>
            <person name="Delaux P.-M."/>
            <person name="Salse J."/>
            <person name="Berges H."/>
            <person name="Guyot R."/>
            <person name="Gouzy J."/>
            <person name="Peret B."/>
        </authorList>
    </citation>
    <scope>NUCLEOTIDE SEQUENCE [LARGE SCALE GENOMIC DNA]</scope>
    <source>
        <strain evidence="2">cv. Amiga</strain>
    </source>
</reference>
<comment type="caution">
    <text evidence="1">The sequence shown here is derived from an EMBL/GenBank/DDBJ whole genome shotgun (WGS) entry which is preliminary data.</text>
</comment>
<evidence type="ECO:0000313" key="2">
    <source>
        <dbReference type="Proteomes" id="UP000447434"/>
    </source>
</evidence>
<accession>A0A6A4PT16</accession>
<gene>
    <name evidence="1" type="ORF">Lalb_Chr11g0071451</name>
</gene>
<dbReference type="EMBL" id="WOCE01000011">
    <property type="protein sequence ID" value="KAE9604404.1"/>
    <property type="molecule type" value="Genomic_DNA"/>
</dbReference>
<name>A0A6A4PT16_LUPAL</name>
<dbReference type="AlphaFoldDB" id="A0A6A4PT16"/>
<dbReference type="Proteomes" id="UP000447434">
    <property type="component" value="Chromosome 11"/>
</dbReference>
<sequence length="61" mass="6864">MVCGLRVCYVFCCGDLHSMWDMCHDALCLMYVVCEEGLCFLCVCSNGIVWWCVVSFLPASV</sequence>
<protein>
    <submittedName>
        <fullName evidence="1">Uncharacterized protein</fullName>
    </submittedName>
</protein>